<name>A0A0P6XKB0_9CHLR</name>
<keyword evidence="1" id="KW-0472">Membrane</keyword>
<dbReference type="RefSeq" id="WP_062420593.1">
    <property type="nucleotide sequence ID" value="NZ_BBYA01000002.1"/>
</dbReference>
<accession>A0A0P6XKB0</accession>
<keyword evidence="1" id="KW-0812">Transmembrane</keyword>
<evidence type="ECO:0000256" key="1">
    <source>
        <dbReference type="SAM" id="Phobius"/>
    </source>
</evidence>
<dbReference type="InterPro" id="IPR018649">
    <property type="entry name" value="SHOCT"/>
</dbReference>
<evidence type="ECO:0000313" key="5">
    <source>
        <dbReference type="Proteomes" id="UP000050430"/>
    </source>
</evidence>
<feature type="domain" description="SHOCT" evidence="3">
    <location>
        <begin position="184"/>
        <end position="209"/>
    </location>
</feature>
<proteinExistence type="predicted"/>
<feature type="transmembrane region" description="Helical" evidence="1">
    <location>
        <begin position="31"/>
        <end position="49"/>
    </location>
</feature>
<dbReference type="EMBL" id="LGCK01000010">
    <property type="protein sequence ID" value="KPL71919.1"/>
    <property type="molecule type" value="Genomic_DNA"/>
</dbReference>
<dbReference type="InterPro" id="IPR005182">
    <property type="entry name" value="YdbS-like_PH"/>
</dbReference>
<dbReference type="PANTHER" id="PTHR37938">
    <property type="entry name" value="BLL0215 PROTEIN"/>
    <property type="match status" value="1"/>
</dbReference>
<keyword evidence="5" id="KW-1185">Reference proteome</keyword>
<feature type="domain" description="YdbS-like PH" evidence="2">
    <location>
        <begin position="76"/>
        <end position="133"/>
    </location>
</feature>
<evidence type="ECO:0008006" key="6">
    <source>
        <dbReference type="Google" id="ProtNLM"/>
    </source>
</evidence>
<evidence type="ECO:0000259" key="3">
    <source>
        <dbReference type="Pfam" id="PF09851"/>
    </source>
</evidence>
<keyword evidence="1" id="KW-1133">Transmembrane helix</keyword>
<evidence type="ECO:0000313" key="4">
    <source>
        <dbReference type="EMBL" id="KPL71919.1"/>
    </source>
</evidence>
<organism evidence="4 5">
    <name type="scientific">Leptolinea tardivitalis</name>
    <dbReference type="NCBI Taxonomy" id="229920"/>
    <lineage>
        <taxon>Bacteria</taxon>
        <taxon>Bacillati</taxon>
        <taxon>Chloroflexota</taxon>
        <taxon>Anaerolineae</taxon>
        <taxon>Anaerolineales</taxon>
        <taxon>Anaerolineaceae</taxon>
        <taxon>Leptolinea</taxon>
    </lineage>
</organism>
<dbReference type="Pfam" id="PF09851">
    <property type="entry name" value="SHOCT"/>
    <property type="match status" value="1"/>
</dbReference>
<dbReference type="OrthoDB" id="3378680at2"/>
<dbReference type="STRING" id="229920.ADM99_10995"/>
<dbReference type="Proteomes" id="UP000050430">
    <property type="component" value="Unassembled WGS sequence"/>
</dbReference>
<sequence>MNKTYLESLLAENEAILLSTRRHWFLLFKDIALDCIVILILLVGSGILLMLNPLAAIGFVIAAIPLLDMIRHILDWMNRQFIITNRRVIQVSGVVNKNVTDSSLEKVNDVKLSQSFWGRLFDYGDVEILTASELGTNLFHFIGKPVSFKKMMMDAKNRLSDESGDGEGLQFKNVIKEQTIPDLIAELDELRIRGIVTQEEFQAKKKELLSRM</sequence>
<evidence type="ECO:0000259" key="2">
    <source>
        <dbReference type="Pfam" id="PF03703"/>
    </source>
</evidence>
<dbReference type="Pfam" id="PF03703">
    <property type="entry name" value="bPH_2"/>
    <property type="match status" value="1"/>
</dbReference>
<dbReference type="AlphaFoldDB" id="A0A0P6XKB0"/>
<reference evidence="4 5" key="1">
    <citation type="submission" date="2015-07" db="EMBL/GenBank/DDBJ databases">
        <title>Genome sequence of Leptolinea tardivitalis DSM 16556.</title>
        <authorList>
            <person name="Hemp J."/>
            <person name="Ward L.M."/>
            <person name="Pace L.A."/>
            <person name="Fischer W.W."/>
        </authorList>
    </citation>
    <scope>NUCLEOTIDE SEQUENCE [LARGE SCALE GENOMIC DNA]</scope>
    <source>
        <strain evidence="4 5">YMTK-2</strain>
    </source>
</reference>
<gene>
    <name evidence="4" type="ORF">ADM99_10995</name>
</gene>
<protein>
    <recommendedName>
        <fullName evidence="6">DUF304 domain-containing protein</fullName>
    </recommendedName>
</protein>
<dbReference type="PANTHER" id="PTHR37938:SF1">
    <property type="entry name" value="BLL0215 PROTEIN"/>
    <property type="match status" value="1"/>
</dbReference>
<comment type="caution">
    <text evidence="4">The sequence shown here is derived from an EMBL/GenBank/DDBJ whole genome shotgun (WGS) entry which is preliminary data.</text>
</comment>